<organism evidence="1 2">
    <name type="scientific">Aphis glycines</name>
    <name type="common">Soybean aphid</name>
    <dbReference type="NCBI Taxonomy" id="307491"/>
    <lineage>
        <taxon>Eukaryota</taxon>
        <taxon>Metazoa</taxon>
        <taxon>Ecdysozoa</taxon>
        <taxon>Arthropoda</taxon>
        <taxon>Hexapoda</taxon>
        <taxon>Insecta</taxon>
        <taxon>Pterygota</taxon>
        <taxon>Neoptera</taxon>
        <taxon>Paraneoptera</taxon>
        <taxon>Hemiptera</taxon>
        <taxon>Sternorrhyncha</taxon>
        <taxon>Aphidomorpha</taxon>
        <taxon>Aphidoidea</taxon>
        <taxon>Aphididae</taxon>
        <taxon>Aphidini</taxon>
        <taxon>Aphis</taxon>
        <taxon>Aphis</taxon>
    </lineage>
</organism>
<evidence type="ECO:0000313" key="2">
    <source>
        <dbReference type="Proteomes" id="UP000475862"/>
    </source>
</evidence>
<gene>
    <name evidence="1" type="ORF">AGLY_007767</name>
</gene>
<reference evidence="1 2" key="1">
    <citation type="submission" date="2019-08" db="EMBL/GenBank/DDBJ databases">
        <title>The genome of the soybean aphid Biotype 1, its phylome, world population structure and adaptation to the North American continent.</title>
        <authorList>
            <person name="Giordano R."/>
            <person name="Donthu R.K."/>
            <person name="Hernandez A.G."/>
            <person name="Wright C.L."/>
            <person name="Zimin A.V."/>
        </authorList>
    </citation>
    <scope>NUCLEOTIDE SEQUENCE [LARGE SCALE GENOMIC DNA]</scope>
    <source>
        <tissue evidence="1">Whole aphids</tissue>
    </source>
</reference>
<comment type="caution">
    <text evidence="1">The sequence shown here is derived from an EMBL/GenBank/DDBJ whole genome shotgun (WGS) entry which is preliminary data.</text>
</comment>
<dbReference type="EMBL" id="VYZN01000025">
    <property type="protein sequence ID" value="KAE9535866.1"/>
    <property type="molecule type" value="Genomic_DNA"/>
</dbReference>
<protein>
    <submittedName>
        <fullName evidence="1">Uncharacterized protein</fullName>
    </submittedName>
</protein>
<evidence type="ECO:0000313" key="1">
    <source>
        <dbReference type="EMBL" id="KAE9535866.1"/>
    </source>
</evidence>
<keyword evidence="2" id="KW-1185">Reference proteome</keyword>
<dbReference type="Proteomes" id="UP000475862">
    <property type="component" value="Unassembled WGS sequence"/>
</dbReference>
<accession>A0A6G0TQ75</accession>
<sequence length="195" mass="23269">MTKIIQFFTTNKWNYFYIILVAPIKTWDFFTLFNACSTYINLIRYEKKNHNIYKLIDVFYSIRQTNIKVDPAAKQINFLFLLHCFEWVENQFSLIIHLNRFIFKASKKKKEKLMKKNTLKLLNSDDATFLKSKINVIKIYVTYTLKNKIPITANISWIPVQEKSMNNCNFAVIMTPNGPHWDVLKVEVDYQIEYA</sequence>
<name>A0A6G0TQ75_APHGL</name>
<proteinExistence type="predicted"/>
<dbReference type="AlphaFoldDB" id="A0A6G0TQ75"/>